<dbReference type="EMBL" id="JACHVS010000002">
    <property type="protein sequence ID" value="MBB2997079.1"/>
    <property type="molecule type" value="Genomic_DNA"/>
</dbReference>
<organism evidence="1 2">
    <name type="scientific">Paeniglutamicibacter cryotolerans</name>
    <dbReference type="NCBI Taxonomy" id="670079"/>
    <lineage>
        <taxon>Bacteria</taxon>
        <taxon>Bacillati</taxon>
        <taxon>Actinomycetota</taxon>
        <taxon>Actinomycetes</taxon>
        <taxon>Micrococcales</taxon>
        <taxon>Micrococcaceae</taxon>
        <taxon>Paeniglutamicibacter</taxon>
    </lineage>
</organism>
<accession>A0A839QLH8</accession>
<dbReference type="Proteomes" id="UP000523000">
    <property type="component" value="Unassembled WGS sequence"/>
</dbReference>
<evidence type="ECO:0000313" key="2">
    <source>
        <dbReference type="Proteomes" id="UP000523000"/>
    </source>
</evidence>
<dbReference type="RefSeq" id="WP_183512635.1">
    <property type="nucleotide sequence ID" value="NZ_BAABGK010000108.1"/>
</dbReference>
<comment type="caution">
    <text evidence="1">The sequence shown here is derived from an EMBL/GenBank/DDBJ whole genome shotgun (WGS) entry which is preliminary data.</text>
</comment>
<proteinExistence type="predicted"/>
<keyword evidence="2" id="KW-1185">Reference proteome</keyword>
<protein>
    <submittedName>
        <fullName evidence="1">Uncharacterized protein</fullName>
    </submittedName>
</protein>
<name>A0A839QLH8_9MICC</name>
<sequence>MGMFTQSVEVECTTAGTPLRLRWGGRDYKVAAEPIRWFERRRWWAEELRAEAGRGPGLVDHEIWRLQVRLAGRGPLRTLDISRQVDTGRWRIIMAHEALREGA</sequence>
<dbReference type="AlphaFoldDB" id="A0A839QLH8"/>
<gene>
    <name evidence="1" type="ORF">E9229_003326</name>
</gene>
<evidence type="ECO:0000313" key="1">
    <source>
        <dbReference type="EMBL" id="MBB2997079.1"/>
    </source>
</evidence>
<reference evidence="1 2" key="1">
    <citation type="submission" date="2020-08" db="EMBL/GenBank/DDBJ databases">
        <title>Sequencing the genomes of 1000 actinobacteria strains.</title>
        <authorList>
            <person name="Klenk H.-P."/>
        </authorList>
    </citation>
    <scope>NUCLEOTIDE SEQUENCE [LARGE SCALE GENOMIC DNA]</scope>
    <source>
        <strain evidence="1 2">DSM 22826</strain>
    </source>
</reference>